<proteinExistence type="predicted"/>
<evidence type="ECO:0000256" key="1">
    <source>
        <dbReference type="SAM" id="MobiDB-lite"/>
    </source>
</evidence>
<dbReference type="AlphaFoldDB" id="A0AAV6VHF7"/>
<evidence type="ECO:0000313" key="2">
    <source>
        <dbReference type="EMBL" id="KAG8196114.1"/>
    </source>
</evidence>
<organism evidence="2 3">
    <name type="scientific">Oedothorax gibbosus</name>
    <dbReference type="NCBI Taxonomy" id="931172"/>
    <lineage>
        <taxon>Eukaryota</taxon>
        <taxon>Metazoa</taxon>
        <taxon>Ecdysozoa</taxon>
        <taxon>Arthropoda</taxon>
        <taxon>Chelicerata</taxon>
        <taxon>Arachnida</taxon>
        <taxon>Araneae</taxon>
        <taxon>Araneomorphae</taxon>
        <taxon>Entelegynae</taxon>
        <taxon>Araneoidea</taxon>
        <taxon>Linyphiidae</taxon>
        <taxon>Erigoninae</taxon>
        <taxon>Oedothorax</taxon>
    </lineage>
</organism>
<reference evidence="2 3" key="1">
    <citation type="journal article" date="2022" name="Nat. Ecol. Evol.">
        <title>A masculinizing supergene underlies an exaggerated male reproductive morph in a spider.</title>
        <authorList>
            <person name="Hendrickx F."/>
            <person name="De Corte Z."/>
            <person name="Sonet G."/>
            <person name="Van Belleghem S.M."/>
            <person name="Kostlbacher S."/>
            <person name="Vangestel C."/>
        </authorList>
    </citation>
    <scope>NUCLEOTIDE SEQUENCE [LARGE SCALE GENOMIC DNA]</scope>
    <source>
        <strain evidence="2">W744_W776</strain>
    </source>
</reference>
<dbReference type="EMBL" id="JAFNEN010000074">
    <property type="protein sequence ID" value="KAG8196114.1"/>
    <property type="molecule type" value="Genomic_DNA"/>
</dbReference>
<comment type="caution">
    <text evidence="2">The sequence shown here is derived from an EMBL/GenBank/DDBJ whole genome shotgun (WGS) entry which is preliminary data.</text>
</comment>
<feature type="region of interest" description="Disordered" evidence="1">
    <location>
        <begin position="51"/>
        <end position="70"/>
    </location>
</feature>
<evidence type="ECO:0000313" key="3">
    <source>
        <dbReference type="Proteomes" id="UP000827092"/>
    </source>
</evidence>
<protein>
    <submittedName>
        <fullName evidence="2">Uncharacterized protein</fullName>
    </submittedName>
</protein>
<dbReference type="Proteomes" id="UP000827092">
    <property type="component" value="Unassembled WGS sequence"/>
</dbReference>
<gene>
    <name evidence="2" type="ORF">JTE90_007850</name>
</gene>
<name>A0AAV6VHF7_9ARAC</name>
<sequence length="70" mass="7934">MQSSTFRYLRFEDISQALFRASGNRSVRALRLGKWISVSLGLHRIRTQAPSKSAVYDPTPDIPDSSWPNP</sequence>
<accession>A0AAV6VHF7</accession>
<keyword evidence="3" id="KW-1185">Reference proteome</keyword>